<gene>
    <name evidence="6" type="ORF">ATC03_14205</name>
</gene>
<feature type="domain" description="Glycosyltransferase subfamily 4-like N-terminal" evidence="5">
    <location>
        <begin position="20"/>
        <end position="170"/>
    </location>
</feature>
<evidence type="ECO:0000313" key="7">
    <source>
        <dbReference type="Proteomes" id="UP000078437"/>
    </source>
</evidence>
<dbReference type="InterPro" id="IPR028098">
    <property type="entry name" value="Glyco_trans_4-like_N"/>
</dbReference>
<protein>
    <recommendedName>
        <fullName evidence="1">D-inositol 3-phosphate glycosyltransferase</fullName>
    </recommendedName>
</protein>
<sequence length="372" mass="40747">MSVTERIDVFLQYYKPHVSGLTNMAADLAGAAVRSGYEVHVHCVAKEGGTTHQEMDGVQVHAYRRTFSLGRGNFSISLLLASMKLRRLRGIAHFHLPLPESAFFSWVLGPGWRTIVTYQCDAPVGSTLDTLIARALDASHRVLIRRANVTCTSSSDYADESRLRDLFRERGAIAIPATSIDRRGGTRRFALEGRRQLGFLGRPTAEKGIDVLMDALEQLPDDLVLTLAGPLDGLADQVGYDRQRLQRLIDNGRARSLGFLAEEDIADFYASLDVFALPSTNSFEAFGIVQVEAMSAGTPVVASALPGVRTIVRSTGFGEIAEIADGTDLARAVMLALDTEYDVARARDVLEERYLSPVPENAYLGIYRRLAA</sequence>
<dbReference type="Pfam" id="PF00534">
    <property type="entry name" value="Glycos_transf_1"/>
    <property type="match status" value="1"/>
</dbReference>
<dbReference type="OrthoDB" id="9771846at2"/>
<dbReference type="EMBL" id="CP013979">
    <property type="protein sequence ID" value="ANJ27690.1"/>
    <property type="molecule type" value="Genomic_DNA"/>
</dbReference>
<dbReference type="STRING" id="453304.ATC03_14205"/>
<keyword evidence="2" id="KW-0328">Glycosyltransferase</keyword>
<evidence type="ECO:0000313" key="6">
    <source>
        <dbReference type="EMBL" id="ANJ27690.1"/>
    </source>
</evidence>
<dbReference type="Proteomes" id="UP000078437">
    <property type="component" value="Chromosome"/>
</dbReference>
<dbReference type="KEGG" id="agy:ATC03_14205"/>
<dbReference type="AlphaFoldDB" id="A0A191WHB6"/>
<name>A0A191WHB6_9MICO</name>
<dbReference type="PANTHER" id="PTHR45947:SF3">
    <property type="entry name" value="SULFOQUINOVOSYL TRANSFERASE SQD2"/>
    <property type="match status" value="1"/>
</dbReference>
<dbReference type="Gene3D" id="3.40.50.2000">
    <property type="entry name" value="Glycogen Phosphorylase B"/>
    <property type="match status" value="2"/>
</dbReference>
<evidence type="ECO:0000256" key="2">
    <source>
        <dbReference type="ARBA" id="ARBA00022676"/>
    </source>
</evidence>
<dbReference type="GO" id="GO:1901137">
    <property type="term" value="P:carbohydrate derivative biosynthetic process"/>
    <property type="evidence" value="ECO:0007669"/>
    <property type="project" value="UniProtKB-ARBA"/>
</dbReference>
<dbReference type="PANTHER" id="PTHR45947">
    <property type="entry name" value="SULFOQUINOVOSYL TRANSFERASE SQD2"/>
    <property type="match status" value="1"/>
</dbReference>
<dbReference type="GO" id="GO:0016757">
    <property type="term" value="F:glycosyltransferase activity"/>
    <property type="evidence" value="ECO:0007669"/>
    <property type="project" value="UniProtKB-KW"/>
</dbReference>
<dbReference type="RefSeq" id="WP_067878433.1">
    <property type="nucleotide sequence ID" value="NZ_CP013979.1"/>
</dbReference>
<proteinExistence type="predicted"/>
<evidence type="ECO:0000256" key="1">
    <source>
        <dbReference type="ARBA" id="ARBA00021292"/>
    </source>
</evidence>
<keyword evidence="7" id="KW-1185">Reference proteome</keyword>
<dbReference type="InterPro" id="IPR001296">
    <property type="entry name" value="Glyco_trans_1"/>
</dbReference>
<dbReference type="Pfam" id="PF13579">
    <property type="entry name" value="Glyco_trans_4_4"/>
    <property type="match status" value="1"/>
</dbReference>
<dbReference type="CDD" id="cd03801">
    <property type="entry name" value="GT4_PimA-like"/>
    <property type="match status" value="1"/>
</dbReference>
<keyword evidence="3" id="KW-0808">Transferase</keyword>
<organism evidence="6 7">
    <name type="scientific">Agromyces aureus</name>
    <dbReference type="NCBI Taxonomy" id="453304"/>
    <lineage>
        <taxon>Bacteria</taxon>
        <taxon>Bacillati</taxon>
        <taxon>Actinomycetota</taxon>
        <taxon>Actinomycetes</taxon>
        <taxon>Micrococcales</taxon>
        <taxon>Microbacteriaceae</taxon>
        <taxon>Agromyces</taxon>
    </lineage>
</organism>
<evidence type="ECO:0000259" key="5">
    <source>
        <dbReference type="Pfam" id="PF13579"/>
    </source>
</evidence>
<reference evidence="6 7" key="1">
    <citation type="journal article" date="2016" name="Int. J. Syst. Evol. Microbiol.">
        <title>Agromyces aureus sp. nov., isolated from the rhizosphere of Salix caprea L. grown in a heavy-metal-contaminated soil.</title>
        <authorList>
            <person name="Corretto E."/>
            <person name="Antonielli L."/>
            <person name="Sessitsch A."/>
            <person name="Compant S."/>
            <person name="Gorfer M."/>
            <person name="Kuffner M."/>
            <person name="Brader G."/>
        </authorList>
    </citation>
    <scope>NUCLEOTIDE SEQUENCE [LARGE SCALE GENOMIC DNA]</scope>
    <source>
        <strain evidence="6 7">AR33</strain>
    </source>
</reference>
<accession>A0A191WHB6</accession>
<feature type="domain" description="Glycosyl transferase family 1" evidence="4">
    <location>
        <begin position="192"/>
        <end position="340"/>
    </location>
</feature>
<dbReference type="SUPFAM" id="SSF53756">
    <property type="entry name" value="UDP-Glycosyltransferase/glycogen phosphorylase"/>
    <property type="match status" value="1"/>
</dbReference>
<dbReference type="InterPro" id="IPR050194">
    <property type="entry name" value="Glycosyltransferase_grp1"/>
</dbReference>
<evidence type="ECO:0000259" key="4">
    <source>
        <dbReference type="Pfam" id="PF00534"/>
    </source>
</evidence>
<reference evidence="7" key="2">
    <citation type="submission" date="2016-01" db="EMBL/GenBank/DDBJ databases">
        <title>Complete genome sequence of Agromyces aureus AR33T and comparison with related organisms.</title>
        <authorList>
            <person name="Corretto E."/>
            <person name="Antonielli L."/>
            <person name="Sessitsch A."/>
            <person name="Brader G."/>
        </authorList>
    </citation>
    <scope>NUCLEOTIDE SEQUENCE [LARGE SCALE GENOMIC DNA]</scope>
    <source>
        <strain evidence="7">AR33</strain>
    </source>
</reference>
<evidence type="ECO:0000256" key="3">
    <source>
        <dbReference type="ARBA" id="ARBA00022679"/>
    </source>
</evidence>